<dbReference type="GO" id="GO:0003824">
    <property type="term" value="F:catalytic activity"/>
    <property type="evidence" value="ECO:0007669"/>
    <property type="project" value="InterPro"/>
</dbReference>
<feature type="non-terminal residue" evidence="2">
    <location>
        <position position="69"/>
    </location>
</feature>
<dbReference type="InterPro" id="IPR005135">
    <property type="entry name" value="Endo/exonuclease/phosphatase"/>
</dbReference>
<protein>
    <recommendedName>
        <fullName evidence="1">Endonuclease/exonuclease/phosphatase domain-containing protein</fullName>
    </recommendedName>
</protein>
<dbReference type="AlphaFoldDB" id="A0A3B0UJ30"/>
<name>A0A3B0UJ30_9ZZZZ</name>
<sequence>MKKYIFGTLVFIAFLAYLVSSCKKDEMKPFSVAFYNVENLFDTIDNPQTSDNNYLPTSKIPWNTKRYER</sequence>
<dbReference type="PROSITE" id="PS51257">
    <property type="entry name" value="PROKAR_LIPOPROTEIN"/>
    <property type="match status" value="1"/>
</dbReference>
<gene>
    <name evidence="2" type="ORF">MNBD_BACTEROID07-96</name>
</gene>
<evidence type="ECO:0000313" key="2">
    <source>
        <dbReference type="EMBL" id="VAW29150.1"/>
    </source>
</evidence>
<proteinExistence type="predicted"/>
<organism evidence="2">
    <name type="scientific">hydrothermal vent metagenome</name>
    <dbReference type="NCBI Taxonomy" id="652676"/>
    <lineage>
        <taxon>unclassified sequences</taxon>
        <taxon>metagenomes</taxon>
        <taxon>ecological metagenomes</taxon>
    </lineage>
</organism>
<feature type="domain" description="Endonuclease/exonuclease/phosphatase" evidence="1">
    <location>
        <begin position="31"/>
        <end position="69"/>
    </location>
</feature>
<accession>A0A3B0UJ30</accession>
<dbReference type="Pfam" id="PF19580">
    <property type="entry name" value="Exo_endo_phos_3"/>
    <property type="match status" value="1"/>
</dbReference>
<dbReference type="EMBL" id="UOET01000329">
    <property type="protein sequence ID" value="VAW29150.1"/>
    <property type="molecule type" value="Genomic_DNA"/>
</dbReference>
<reference evidence="2" key="1">
    <citation type="submission" date="2018-06" db="EMBL/GenBank/DDBJ databases">
        <authorList>
            <person name="Zhirakovskaya E."/>
        </authorList>
    </citation>
    <scope>NUCLEOTIDE SEQUENCE</scope>
</reference>
<evidence type="ECO:0000259" key="1">
    <source>
        <dbReference type="Pfam" id="PF19580"/>
    </source>
</evidence>